<dbReference type="CDD" id="cd01061">
    <property type="entry name" value="RNase_T2_euk"/>
    <property type="match status" value="1"/>
</dbReference>
<comment type="similarity">
    <text evidence="1 5">Belongs to the RNase T2 family.</text>
</comment>
<dbReference type="GO" id="GO:0033897">
    <property type="term" value="F:ribonuclease T2 activity"/>
    <property type="evidence" value="ECO:0007669"/>
    <property type="project" value="UniProtKB-EC"/>
</dbReference>
<evidence type="ECO:0000256" key="6">
    <source>
        <dbReference type="SAM" id="SignalP"/>
    </source>
</evidence>
<reference evidence="7 8" key="1">
    <citation type="journal article" date="2018" name="Mol. Biol. Evol.">
        <title>Broad Genomic Sampling Reveals a Smut Pathogenic Ancestry of the Fungal Clade Ustilaginomycotina.</title>
        <authorList>
            <person name="Kijpornyongpan T."/>
            <person name="Mondo S.J."/>
            <person name="Barry K."/>
            <person name="Sandor L."/>
            <person name="Lee J."/>
            <person name="Lipzen A."/>
            <person name="Pangilinan J."/>
            <person name="LaButti K."/>
            <person name="Hainaut M."/>
            <person name="Henrissat B."/>
            <person name="Grigoriev I.V."/>
            <person name="Spatafora J.W."/>
            <person name="Aime M.C."/>
        </authorList>
    </citation>
    <scope>NUCLEOTIDE SEQUENCE [LARGE SCALE GENOMIC DNA]</scope>
    <source>
        <strain evidence="7 8">MCA 3882</strain>
    </source>
</reference>
<dbReference type="OrthoDB" id="435754at2759"/>
<dbReference type="Proteomes" id="UP000245771">
    <property type="component" value="Unassembled WGS sequence"/>
</dbReference>
<keyword evidence="6" id="KW-0732">Signal</keyword>
<feature type="signal peptide" evidence="6">
    <location>
        <begin position="1"/>
        <end position="20"/>
    </location>
</feature>
<protein>
    <recommendedName>
        <fullName evidence="2">ribonuclease T2</fullName>
        <ecNumber evidence="2">4.6.1.19</ecNumber>
    </recommendedName>
</protein>
<dbReference type="SUPFAM" id="SSF55895">
    <property type="entry name" value="Ribonuclease Rh-like"/>
    <property type="match status" value="1"/>
</dbReference>
<evidence type="ECO:0000256" key="1">
    <source>
        <dbReference type="ARBA" id="ARBA00007469"/>
    </source>
</evidence>
<dbReference type="InterPro" id="IPR018188">
    <property type="entry name" value="RNase_T2_His_AS_1"/>
</dbReference>
<dbReference type="PANTHER" id="PTHR11240:SF22">
    <property type="entry name" value="RIBONUCLEASE T2"/>
    <property type="match status" value="1"/>
</dbReference>
<dbReference type="PROSITE" id="PS00531">
    <property type="entry name" value="RNASE_T2_2"/>
    <property type="match status" value="1"/>
</dbReference>
<dbReference type="GO" id="GO:0005576">
    <property type="term" value="C:extracellular region"/>
    <property type="evidence" value="ECO:0007669"/>
    <property type="project" value="TreeGrafter"/>
</dbReference>
<evidence type="ECO:0000256" key="5">
    <source>
        <dbReference type="RuleBase" id="RU004328"/>
    </source>
</evidence>
<feature type="non-terminal residue" evidence="7">
    <location>
        <position position="274"/>
    </location>
</feature>
<feature type="active site" evidence="4">
    <location>
        <position position="150"/>
    </location>
</feature>
<feature type="active site" evidence="4">
    <location>
        <position position="154"/>
    </location>
</feature>
<accession>A0A316V7C8</accession>
<dbReference type="GO" id="GO:0003723">
    <property type="term" value="F:RNA binding"/>
    <property type="evidence" value="ECO:0007669"/>
    <property type="project" value="InterPro"/>
</dbReference>
<evidence type="ECO:0000313" key="7">
    <source>
        <dbReference type="EMBL" id="PWN33519.1"/>
    </source>
</evidence>
<dbReference type="InterPro" id="IPR001568">
    <property type="entry name" value="RNase_T2-like"/>
</dbReference>
<dbReference type="EMBL" id="KZ819604">
    <property type="protein sequence ID" value="PWN33519.1"/>
    <property type="molecule type" value="Genomic_DNA"/>
</dbReference>
<dbReference type="GO" id="GO:0006401">
    <property type="term" value="P:RNA catabolic process"/>
    <property type="evidence" value="ECO:0007669"/>
    <property type="project" value="TreeGrafter"/>
</dbReference>
<keyword evidence="3" id="KW-1015">Disulfide bond</keyword>
<evidence type="ECO:0000313" key="8">
    <source>
        <dbReference type="Proteomes" id="UP000245771"/>
    </source>
</evidence>
<sequence>MLGSLTLAASLAALPSFIIASPNSFPSPSDGFSCAKAIGQVSCHATSPVNPDSYGTCCYNGALAPGNKESGLVLSTQFYNLTTGPPDSFTIHGLWPDYCDGTYPQFCSAQSGIPEKSGEQIEALIQEYDPSLLAYMRTYYENEPSFWEHEYNKHGTCFSTLRAKCQLDLSPYINQTSAAVVGYFQQIVHEFKQLPSYDWLAQAGITPDSTKTYKLIDIQNALAKKHGGVPYVGCYNGVLSEIWYFFNVRGPLIHGQYLPVESTTNSSCPADVSY</sequence>
<dbReference type="InParanoid" id="A0A316V7C8"/>
<organism evidence="7 8">
    <name type="scientific">Meira miltonrushii</name>
    <dbReference type="NCBI Taxonomy" id="1280837"/>
    <lineage>
        <taxon>Eukaryota</taxon>
        <taxon>Fungi</taxon>
        <taxon>Dikarya</taxon>
        <taxon>Basidiomycota</taxon>
        <taxon>Ustilaginomycotina</taxon>
        <taxon>Exobasidiomycetes</taxon>
        <taxon>Exobasidiales</taxon>
        <taxon>Brachybasidiaceae</taxon>
        <taxon>Meira</taxon>
    </lineage>
</organism>
<dbReference type="EC" id="4.6.1.19" evidence="2"/>
<dbReference type="PANTHER" id="PTHR11240">
    <property type="entry name" value="RIBONUCLEASE T2"/>
    <property type="match status" value="1"/>
</dbReference>
<dbReference type="STRING" id="1280837.A0A316V7C8"/>
<evidence type="ECO:0000256" key="3">
    <source>
        <dbReference type="ARBA" id="ARBA00023157"/>
    </source>
</evidence>
<dbReference type="RefSeq" id="XP_025353821.1">
    <property type="nucleotide sequence ID" value="XM_025499065.1"/>
</dbReference>
<dbReference type="InterPro" id="IPR036430">
    <property type="entry name" value="RNase_T2-like_sf"/>
</dbReference>
<dbReference type="Gene3D" id="3.90.730.10">
    <property type="entry name" value="Ribonuclease T2-like"/>
    <property type="match status" value="1"/>
</dbReference>
<dbReference type="PROSITE" id="PS00530">
    <property type="entry name" value="RNASE_T2_1"/>
    <property type="match status" value="1"/>
</dbReference>
<feature type="active site" evidence="4">
    <location>
        <position position="92"/>
    </location>
</feature>
<dbReference type="AlphaFoldDB" id="A0A316V7C8"/>
<keyword evidence="8" id="KW-1185">Reference proteome</keyword>
<dbReference type="InterPro" id="IPR033130">
    <property type="entry name" value="RNase_T2_His_AS_2"/>
</dbReference>
<dbReference type="InterPro" id="IPR033697">
    <property type="entry name" value="Ribonuclease_T2_eukaryotic"/>
</dbReference>
<evidence type="ECO:0000256" key="4">
    <source>
        <dbReference type="PIRSR" id="PIRSR633697-1"/>
    </source>
</evidence>
<gene>
    <name evidence="7" type="ORF">FA14DRAFT_161328</name>
</gene>
<name>A0A316V7C8_9BASI</name>
<dbReference type="GeneID" id="37020846"/>
<dbReference type="Pfam" id="PF00445">
    <property type="entry name" value="Ribonuclease_T2"/>
    <property type="match status" value="1"/>
</dbReference>
<proteinExistence type="inferred from homology"/>
<evidence type="ECO:0000256" key="2">
    <source>
        <dbReference type="ARBA" id="ARBA00012571"/>
    </source>
</evidence>
<feature type="chain" id="PRO_5016323224" description="ribonuclease T2" evidence="6">
    <location>
        <begin position="21"/>
        <end position="274"/>
    </location>
</feature>